<feature type="compositionally biased region" description="Polar residues" evidence="12">
    <location>
        <begin position="154"/>
        <end position="164"/>
    </location>
</feature>
<feature type="domain" description="C3H1-type" evidence="13">
    <location>
        <begin position="427"/>
        <end position="455"/>
    </location>
</feature>
<dbReference type="InterPro" id="IPR000571">
    <property type="entry name" value="Znf_CCCH"/>
</dbReference>
<evidence type="ECO:0000313" key="16">
    <source>
        <dbReference type="EMBL" id="CAL4096956.1"/>
    </source>
</evidence>
<organism evidence="16 17">
    <name type="scientific">Meganyctiphanes norvegica</name>
    <name type="common">Northern krill</name>
    <name type="synonym">Thysanopoda norvegica</name>
    <dbReference type="NCBI Taxonomy" id="48144"/>
    <lineage>
        <taxon>Eukaryota</taxon>
        <taxon>Metazoa</taxon>
        <taxon>Ecdysozoa</taxon>
        <taxon>Arthropoda</taxon>
        <taxon>Crustacea</taxon>
        <taxon>Multicrustacea</taxon>
        <taxon>Malacostraca</taxon>
        <taxon>Eumalacostraca</taxon>
        <taxon>Eucarida</taxon>
        <taxon>Euphausiacea</taxon>
        <taxon>Euphausiidae</taxon>
        <taxon>Meganyctiphanes</taxon>
    </lineage>
</organism>
<comment type="subcellular location">
    <subcellularLocation>
        <location evidence="2">Cytoplasm</location>
    </subcellularLocation>
    <subcellularLocation>
        <location evidence="1">Nucleus</location>
    </subcellularLocation>
</comment>
<evidence type="ECO:0000256" key="12">
    <source>
        <dbReference type="SAM" id="MobiDB-lite"/>
    </source>
</evidence>
<feature type="domain" description="PARP catalytic" evidence="15">
    <location>
        <begin position="844"/>
        <end position="1040"/>
    </location>
</feature>
<evidence type="ECO:0000256" key="10">
    <source>
        <dbReference type="ARBA" id="ARBA00024347"/>
    </source>
</evidence>
<feature type="region of interest" description="Disordered" evidence="12">
    <location>
        <begin position="547"/>
        <end position="608"/>
    </location>
</feature>
<feature type="compositionally biased region" description="Gly residues" evidence="12">
    <location>
        <begin position="1"/>
        <end position="24"/>
    </location>
</feature>
<dbReference type="PANTHER" id="PTHR45740">
    <property type="entry name" value="POLY [ADP-RIBOSE] POLYMERASE"/>
    <property type="match status" value="1"/>
</dbReference>
<dbReference type="InterPro" id="IPR012317">
    <property type="entry name" value="Poly(ADP-ribose)pol_cat_dom"/>
</dbReference>
<dbReference type="GO" id="GO:0005737">
    <property type="term" value="C:cytoplasm"/>
    <property type="evidence" value="ECO:0007669"/>
    <property type="project" value="UniProtKB-SubCell"/>
</dbReference>
<keyword evidence="6" id="KW-0677">Repeat</keyword>
<accession>A0AAV2QVE8</accession>
<evidence type="ECO:0000259" key="13">
    <source>
        <dbReference type="PROSITE" id="PS50103"/>
    </source>
</evidence>
<dbReference type="Proteomes" id="UP001497623">
    <property type="component" value="Unassembled WGS sequence"/>
</dbReference>
<dbReference type="GO" id="GO:1990404">
    <property type="term" value="F:NAD+-protein mono-ADP-ribosyltransferase activity"/>
    <property type="evidence" value="ECO:0007669"/>
    <property type="project" value="TreeGrafter"/>
</dbReference>
<dbReference type="Pfam" id="PF02825">
    <property type="entry name" value="WWE"/>
    <property type="match status" value="1"/>
</dbReference>
<dbReference type="AlphaFoldDB" id="A0AAV2QVE8"/>
<evidence type="ECO:0000256" key="7">
    <source>
        <dbReference type="ARBA" id="ARBA00022771"/>
    </source>
</evidence>
<evidence type="ECO:0000256" key="1">
    <source>
        <dbReference type="ARBA" id="ARBA00004123"/>
    </source>
</evidence>
<dbReference type="Gene3D" id="4.10.1000.10">
    <property type="entry name" value="Zinc finger, CCCH-type"/>
    <property type="match status" value="1"/>
</dbReference>
<keyword evidence="7 11" id="KW-0863">Zinc-finger</keyword>
<evidence type="ECO:0000256" key="3">
    <source>
        <dbReference type="ARBA" id="ARBA00022490"/>
    </source>
</evidence>
<dbReference type="SMART" id="SM00356">
    <property type="entry name" value="ZnF_C3H1"/>
    <property type="match status" value="3"/>
</dbReference>
<dbReference type="GO" id="GO:0005634">
    <property type="term" value="C:nucleus"/>
    <property type="evidence" value="ECO:0007669"/>
    <property type="project" value="UniProtKB-SubCell"/>
</dbReference>
<keyword evidence="4" id="KW-0597">Phosphoprotein</keyword>
<feature type="compositionally biased region" description="Basic residues" evidence="12">
    <location>
        <begin position="572"/>
        <end position="585"/>
    </location>
</feature>
<dbReference type="InterPro" id="IPR057602">
    <property type="entry name" value="Zfn-CCCH_PARP12"/>
</dbReference>
<protein>
    <recommendedName>
        <fullName evidence="18">Poly [ADP-ribose] polymerase 12</fullName>
    </recommendedName>
</protein>
<evidence type="ECO:0000259" key="14">
    <source>
        <dbReference type="PROSITE" id="PS50918"/>
    </source>
</evidence>
<dbReference type="GO" id="GO:0003950">
    <property type="term" value="F:NAD+ poly-ADP-ribosyltransferase activity"/>
    <property type="evidence" value="ECO:0007669"/>
    <property type="project" value="InterPro"/>
</dbReference>
<dbReference type="InterPro" id="IPR004170">
    <property type="entry name" value="WWE_dom"/>
</dbReference>
<feature type="compositionally biased region" description="Basic and acidic residues" evidence="12">
    <location>
        <begin position="596"/>
        <end position="608"/>
    </location>
</feature>
<feature type="region of interest" description="Disordered" evidence="12">
    <location>
        <begin position="1"/>
        <end position="225"/>
    </location>
</feature>
<name>A0AAV2QVE8_MEGNR</name>
<dbReference type="GO" id="GO:0008270">
    <property type="term" value="F:zinc ion binding"/>
    <property type="evidence" value="ECO:0007669"/>
    <property type="project" value="UniProtKB-KW"/>
</dbReference>
<keyword evidence="8 11" id="KW-0862">Zinc</keyword>
<dbReference type="PANTHER" id="PTHR45740:SF2">
    <property type="entry name" value="POLY [ADP-RIBOSE] POLYMERASE"/>
    <property type="match status" value="1"/>
</dbReference>
<feature type="compositionally biased region" description="Gly residues" evidence="12">
    <location>
        <begin position="38"/>
        <end position="91"/>
    </location>
</feature>
<evidence type="ECO:0000256" key="6">
    <source>
        <dbReference type="ARBA" id="ARBA00022737"/>
    </source>
</evidence>
<proteinExistence type="inferred from homology"/>
<feature type="compositionally biased region" description="Basic and acidic residues" evidence="12">
    <location>
        <begin position="100"/>
        <end position="114"/>
    </location>
</feature>
<dbReference type="SUPFAM" id="SSF56399">
    <property type="entry name" value="ADP-ribosylation"/>
    <property type="match status" value="1"/>
</dbReference>
<evidence type="ECO:0000256" key="11">
    <source>
        <dbReference type="PROSITE-ProRule" id="PRU00723"/>
    </source>
</evidence>
<feature type="zinc finger region" description="C3H1-type" evidence="11">
    <location>
        <begin position="427"/>
        <end position="455"/>
    </location>
</feature>
<dbReference type="InterPro" id="IPR037197">
    <property type="entry name" value="WWE_dom_sf"/>
</dbReference>
<feature type="zinc finger region" description="C3H1-type" evidence="11">
    <location>
        <begin position="373"/>
        <end position="395"/>
    </location>
</feature>
<evidence type="ECO:0000313" key="17">
    <source>
        <dbReference type="Proteomes" id="UP001497623"/>
    </source>
</evidence>
<evidence type="ECO:0000256" key="4">
    <source>
        <dbReference type="ARBA" id="ARBA00022553"/>
    </source>
</evidence>
<keyword evidence="3" id="KW-0963">Cytoplasm</keyword>
<evidence type="ECO:0000256" key="8">
    <source>
        <dbReference type="ARBA" id="ARBA00022833"/>
    </source>
</evidence>
<dbReference type="Pfam" id="PF25261">
    <property type="entry name" value="zf-CCCH_PARP12"/>
    <property type="match status" value="1"/>
</dbReference>
<dbReference type="Gene3D" id="3.90.228.10">
    <property type="match status" value="1"/>
</dbReference>
<dbReference type="SUPFAM" id="SSF117839">
    <property type="entry name" value="WWE domain"/>
    <property type="match status" value="1"/>
</dbReference>
<feature type="compositionally biased region" description="Pro residues" evidence="12">
    <location>
        <begin position="211"/>
        <end position="225"/>
    </location>
</feature>
<dbReference type="PROSITE" id="PS51059">
    <property type="entry name" value="PARP_CATALYTIC"/>
    <property type="match status" value="1"/>
</dbReference>
<gene>
    <name evidence="16" type="ORF">MNOR_LOCUS15868</name>
</gene>
<comment type="similarity">
    <text evidence="10">Belongs to the ARTD/PARP family.</text>
</comment>
<comment type="caution">
    <text evidence="16">The sequence shown here is derived from an EMBL/GenBank/DDBJ whole genome shotgun (WGS) entry which is preliminary data.</text>
</comment>
<feature type="compositionally biased region" description="Acidic residues" evidence="12">
    <location>
        <begin position="549"/>
        <end position="558"/>
    </location>
</feature>
<feature type="domain" description="C3H1-type" evidence="13">
    <location>
        <begin position="373"/>
        <end position="395"/>
    </location>
</feature>
<dbReference type="EMBL" id="CAXKWB010010133">
    <property type="protein sequence ID" value="CAL4096956.1"/>
    <property type="molecule type" value="Genomic_DNA"/>
</dbReference>
<feature type="compositionally biased region" description="Low complexity" evidence="12">
    <location>
        <begin position="559"/>
        <end position="569"/>
    </location>
</feature>
<dbReference type="Gene3D" id="3.30.720.50">
    <property type="match status" value="1"/>
</dbReference>
<evidence type="ECO:0008006" key="18">
    <source>
        <dbReference type="Google" id="ProtNLM"/>
    </source>
</evidence>
<evidence type="ECO:0000259" key="15">
    <source>
        <dbReference type="PROSITE" id="PS51059"/>
    </source>
</evidence>
<feature type="domain" description="WWE" evidence="14">
    <location>
        <begin position="743"/>
        <end position="834"/>
    </location>
</feature>
<dbReference type="PROSITE" id="PS50918">
    <property type="entry name" value="WWE"/>
    <property type="match status" value="1"/>
</dbReference>
<dbReference type="PROSITE" id="PS50103">
    <property type="entry name" value="ZF_C3H1"/>
    <property type="match status" value="2"/>
</dbReference>
<dbReference type="Pfam" id="PF00644">
    <property type="entry name" value="PARP"/>
    <property type="match status" value="1"/>
</dbReference>
<feature type="compositionally biased region" description="Basic and acidic residues" evidence="12">
    <location>
        <begin position="127"/>
        <end position="145"/>
    </location>
</feature>
<keyword evidence="9" id="KW-0539">Nucleus</keyword>
<evidence type="ECO:0000256" key="5">
    <source>
        <dbReference type="ARBA" id="ARBA00022723"/>
    </source>
</evidence>
<sequence>MSGRGGGRGSEGGGRGQNRGGSYRGGHDTGKNERGGSSQRGGGGDRGGSRGRGGSHGGPGRGGGSGSSGRGRGQNHGGAPRGGHNPGGGKGSDNPMVEKAILEERVRQLERATNDVKSMVKNLSNSEGDKTQGHTKKPQRDGSKDRSKHKDTRGSQSVGNLSSAKHSHNKGPTYAKTQKDQKHNHGPNVFGHQGQIRGPILNAPRTQRPFANPPPYTGSFPVPPRHPGTFNRPPHPAPSYDSFHQERAPPYDTNMAHPIPTPLMQMSFTEPPPPYDAPSHPEMAKSDNVIGDSIAKALSCFRDQFTDAESLGLQVKMAPKYVIEFVKKREDVFGIMMDGKNVMIELCPKIKLCADYQTPKGCNSVGTCRQLHLCRYIILSNCRMGNKCQFGHSWETNQNKATLTHFLLNNVDRNILPGLVKKSVGVGLTPRICYYYNKGTCRKNDTHCNDLHICYIFANNAGICKKDGCSLHHNIMAPHCKVMLEKYGISTNDSPRDLLLKITESKQKGKDAISSDFSYDKSCKNSDNDARGGLSKQFENLMKIKDENSSDNESDCDSIDSIQSSTSTQGTKVKKNKKKKKKSKEKKSSENSQNSDSKENLTDKNTQDKNKNRNRVTCWSYHFQGDVDIVEICLYSMDDGVCTNEKKGCRYLHCKSTFHWQLQCDDHWFNLRNYQAKTIEDAFCDVSKETVILQPLDPSKLDDMGKNLLSIMGINSWIVNFKTMTIVSENNQLKVYKLRRISTRSSAVSESSKATIWEWYFKDEEDNWIKYGSVDTHGNKALVCDVSSDDIEKHYLKDSSNPMEFVNFSYKYQLDFNSWKQHNLSTGKEREVRRRPAKRHVYDDSLPSNWDAMSGSGTFTIVKLLENTEEYQEIFGNIMRSLPLSKIINIQRLQNPYLCKAFQNKQEEMSHYYSKAEMNIQKLFYGAKPENVTSICKDDFDWRIHDANIKQVYGKGTYFFNSCATAKQRCTKDDKGSCYLFIAEVILGTVTKSNKSDTHPPLNPATQRLYDTTLDNPEAPTTFVKYEKADYYPIYIIEIQ</sequence>
<feature type="compositionally biased region" description="Basic and acidic residues" evidence="12">
    <location>
        <begin position="25"/>
        <end position="34"/>
    </location>
</feature>
<dbReference type="InterPro" id="IPR051712">
    <property type="entry name" value="ARTD-AVP"/>
</dbReference>
<reference evidence="16 17" key="1">
    <citation type="submission" date="2024-05" db="EMBL/GenBank/DDBJ databases">
        <authorList>
            <person name="Wallberg A."/>
        </authorList>
    </citation>
    <scope>NUCLEOTIDE SEQUENCE [LARGE SCALE GENOMIC DNA]</scope>
</reference>
<keyword evidence="5 11" id="KW-0479">Metal-binding</keyword>
<evidence type="ECO:0000256" key="9">
    <source>
        <dbReference type="ARBA" id="ARBA00023242"/>
    </source>
</evidence>
<keyword evidence="17" id="KW-1185">Reference proteome</keyword>
<evidence type="ECO:0000256" key="2">
    <source>
        <dbReference type="ARBA" id="ARBA00004496"/>
    </source>
</evidence>